<gene>
    <name evidence="1" type="ORF">A4U53_011645</name>
</gene>
<sequence>MKTADDPFRLVLWLTLFPGALAVLAFLMLVCDPEQSPRSCPEILLDAAWPAGTVQALPLGRRYLRYW</sequence>
<dbReference type="EMBL" id="CP171853">
    <property type="protein sequence ID" value="XKM42957.1"/>
    <property type="molecule type" value="Genomic_DNA"/>
</dbReference>
<reference evidence="1" key="1">
    <citation type="submission" date="2024-10" db="EMBL/GenBank/DDBJ databases">
        <title>Strain of Rhizobium-related bacteria isolated fromm roots of Vavilovia formosa.</title>
        <authorList>
            <person name="Kimeklis A."/>
            <person name="Afonin A."/>
        </authorList>
    </citation>
    <scope>NUCLEOTIDE SEQUENCE</scope>
    <source>
        <strain evidence="1">Vaf-46</strain>
    </source>
</reference>
<accession>A0ACD5EV30</accession>
<evidence type="ECO:0000313" key="1">
    <source>
        <dbReference type="EMBL" id="XKM42957.1"/>
    </source>
</evidence>
<dbReference type="Proteomes" id="UP000078465">
    <property type="component" value="Chromosome"/>
</dbReference>
<evidence type="ECO:0000313" key="2">
    <source>
        <dbReference type="Proteomes" id="UP000078465"/>
    </source>
</evidence>
<name>A0ACD5EV30_9HYPH</name>
<proteinExistence type="predicted"/>
<protein>
    <submittedName>
        <fullName evidence="1">Uncharacterized protein</fullName>
    </submittedName>
</protein>
<organism evidence="1 2">
    <name type="scientific">Rhizobium ruizarguesonis</name>
    <dbReference type="NCBI Taxonomy" id="2081791"/>
    <lineage>
        <taxon>Bacteria</taxon>
        <taxon>Pseudomonadati</taxon>
        <taxon>Pseudomonadota</taxon>
        <taxon>Alphaproteobacteria</taxon>
        <taxon>Hyphomicrobiales</taxon>
        <taxon>Rhizobiaceae</taxon>
        <taxon>Rhizobium/Agrobacterium group</taxon>
        <taxon>Rhizobium</taxon>
    </lineage>
</organism>